<dbReference type="PANTHER" id="PTHR24567">
    <property type="entry name" value="CRP FAMILY TRANSCRIPTIONAL REGULATORY PROTEIN"/>
    <property type="match status" value="1"/>
</dbReference>
<dbReference type="SUPFAM" id="SSF46785">
    <property type="entry name" value="Winged helix' DNA-binding domain"/>
    <property type="match status" value="1"/>
</dbReference>
<dbReference type="CDD" id="cd00038">
    <property type="entry name" value="CAP_ED"/>
    <property type="match status" value="1"/>
</dbReference>
<evidence type="ECO:0000256" key="1">
    <source>
        <dbReference type="ARBA" id="ARBA00023015"/>
    </source>
</evidence>
<dbReference type="PROSITE" id="PS50042">
    <property type="entry name" value="CNMP_BINDING_3"/>
    <property type="match status" value="1"/>
</dbReference>
<keyword evidence="6" id="KW-0614">Plasmid</keyword>
<keyword evidence="7" id="KW-1185">Reference proteome</keyword>
<accession>A0ABY5S2Y5</accession>
<dbReference type="InterPro" id="IPR012318">
    <property type="entry name" value="HTH_CRP"/>
</dbReference>
<dbReference type="PROSITE" id="PS51063">
    <property type="entry name" value="HTH_CRP_2"/>
    <property type="match status" value="1"/>
</dbReference>
<dbReference type="RefSeq" id="WP_173946604.1">
    <property type="nucleotide sequence ID" value="NZ_CP102846.1"/>
</dbReference>
<keyword evidence="3" id="KW-0804">Transcription</keyword>
<evidence type="ECO:0000313" key="7">
    <source>
        <dbReference type="Proteomes" id="UP001017257"/>
    </source>
</evidence>
<feature type="domain" description="HTH crp-type" evidence="5">
    <location>
        <begin position="147"/>
        <end position="213"/>
    </location>
</feature>
<feature type="domain" description="Cyclic nucleotide-binding" evidence="4">
    <location>
        <begin position="13"/>
        <end position="124"/>
    </location>
</feature>
<evidence type="ECO:0000313" key="6">
    <source>
        <dbReference type="EMBL" id="UVF22402.1"/>
    </source>
</evidence>
<dbReference type="SUPFAM" id="SSF51206">
    <property type="entry name" value="cAMP-binding domain-like"/>
    <property type="match status" value="1"/>
</dbReference>
<protein>
    <submittedName>
        <fullName evidence="6">Crp/Fnr family transcriptional regulator</fullName>
    </submittedName>
</protein>
<dbReference type="InterPro" id="IPR014710">
    <property type="entry name" value="RmlC-like_jellyroll"/>
</dbReference>
<geneLocation type="plasmid" evidence="6 7">
    <name>pR24_1</name>
</geneLocation>
<keyword evidence="2" id="KW-0238">DNA-binding</keyword>
<organism evidence="6 7">
    <name type="scientific">Microvirga terrae</name>
    <dbReference type="NCBI Taxonomy" id="2740529"/>
    <lineage>
        <taxon>Bacteria</taxon>
        <taxon>Pseudomonadati</taxon>
        <taxon>Pseudomonadota</taxon>
        <taxon>Alphaproteobacteria</taxon>
        <taxon>Hyphomicrobiales</taxon>
        <taxon>Methylobacteriaceae</taxon>
        <taxon>Microvirga</taxon>
    </lineage>
</organism>
<dbReference type="PANTHER" id="PTHR24567:SF74">
    <property type="entry name" value="HTH-TYPE TRANSCRIPTIONAL REGULATOR ARCR"/>
    <property type="match status" value="1"/>
</dbReference>
<name>A0ABY5S2Y5_9HYPH</name>
<dbReference type="InterPro" id="IPR036388">
    <property type="entry name" value="WH-like_DNA-bd_sf"/>
</dbReference>
<dbReference type="EMBL" id="CP102846">
    <property type="protein sequence ID" value="UVF22402.1"/>
    <property type="molecule type" value="Genomic_DNA"/>
</dbReference>
<dbReference type="SMART" id="SM00100">
    <property type="entry name" value="cNMP"/>
    <property type="match status" value="1"/>
</dbReference>
<proteinExistence type="predicted"/>
<dbReference type="Pfam" id="PF13545">
    <property type="entry name" value="HTH_Crp_2"/>
    <property type="match status" value="1"/>
</dbReference>
<dbReference type="Pfam" id="PF00027">
    <property type="entry name" value="cNMP_binding"/>
    <property type="match status" value="1"/>
</dbReference>
<dbReference type="Gene3D" id="1.10.10.10">
    <property type="entry name" value="Winged helix-like DNA-binding domain superfamily/Winged helix DNA-binding domain"/>
    <property type="match status" value="1"/>
</dbReference>
<dbReference type="Gene3D" id="2.60.120.10">
    <property type="entry name" value="Jelly Rolls"/>
    <property type="match status" value="1"/>
</dbReference>
<dbReference type="InterPro" id="IPR036390">
    <property type="entry name" value="WH_DNA-bd_sf"/>
</dbReference>
<reference evidence="6" key="1">
    <citation type="submission" date="2022-08" db="EMBL/GenBank/DDBJ databases">
        <title>Microvirga terrae sp. nov., isolated from soil.</title>
        <authorList>
            <person name="Kim K.H."/>
            <person name="Seo Y.L."/>
            <person name="Kim J.M."/>
            <person name="Lee J.K."/>
            <person name="Han D.M."/>
            <person name="Jeon C.O."/>
        </authorList>
    </citation>
    <scope>NUCLEOTIDE SEQUENCE</scope>
    <source>
        <strain evidence="6">R24</strain>
        <plasmid evidence="6">pR24_1</plasmid>
    </source>
</reference>
<evidence type="ECO:0000259" key="5">
    <source>
        <dbReference type="PROSITE" id="PS51063"/>
    </source>
</evidence>
<evidence type="ECO:0000256" key="3">
    <source>
        <dbReference type="ARBA" id="ARBA00023163"/>
    </source>
</evidence>
<sequence>MPELSPFSIRNRLLAALSAGDFALIRPHLEPILLNQSDVIIQAHAPIEHVYFLEAGVTSVVTRTERGRRIEIGLVGRDGFAGVPVLLGADRTPHETFMQIGGAALRIEADAFRHALEQSPSLQKLLLRFVQVFHLQTAQTAACNGSHPVVRRLARWLLMCRDRLDGDELPLTHEFIAVMLGVRRPGVTEALQMLETAQAIRAERRNIVVLDRRKLEETAGDGYGGPEAEYERLIGPLR</sequence>
<keyword evidence="1" id="KW-0805">Transcription regulation</keyword>
<dbReference type="Proteomes" id="UP001017257">
    <property type="component" value="Plasmid pR24_1"/>
</dbReference>
<dbReference type="InterPro" id="IPR018490">
    <property type="entry name" value="cNMP-bd_dom_sf"/>
</dbReference>
<gene>
    <name evidence="6" type="ORF">HPT29_024915</name>
</gene>
<evidence type="ECO:0000259" key="4">
    <source>
        <dbReference type="PROSITE" id="PS50042"/>
    </source>
</evidence>
<dbReference type="InterPro" id="IPR050397">
    <property type="entry name" value="Env_Response_Regulators"/>
</dbReference>
<evidence type="ECO:0000256" key="2">
    <source>
        <dbReference type="ARBA" id="ARBA00023125"/>
    </source>
</evidence>
<dbReference type="InterPro" id="IPR000595">
    <property type="entry name" value="cNMP-bd_dom"/>
</dbReference>
<dbReference type="SMART" id="SM00419">
    <property type="entry name" value="HTH_CRP"/>
    <property type="match status" value="1"/>
</dbReference>